<protein>
    <submittedName>
        <fullName evidence="2">Uncharacterized protein</fullName>
    </submittedName>
</protein>
<dbReference type="EMBL" id="BTSY01000002">
    <property type="protein sequence ID" value="GMT13057.1"/>
    <property type="molecule type" value="Genomic_DNA"/>
</dbReference>
<feature type="compositionally biased region" description="Basic and acidic residues" evidence="1">
    <location>
        <begin position="57"/>
        <end position="66"/>
    </location>
</feature>
<sequence length="286" mass="31710">MGGSYSRKGNRLDIRDQRSSLFSYSDVTRAERAHCSHKIRLATRQSGHGQQLGDSQRPGREGGERRRSANHEYCLYIIEEGGREECGDGCRRHGLRGVAELLGDVDHRPPTAASGQEHHASERGRRRRGGGLLLIVCGGAHPAVDLDALTILSIIRQNALNGGLQLVRVTVAVDHYLSHTRSTAVQQEGDERRRLLRAQPAVRVQYADRAGHLAGVRYRLIAEVAIDLLAHAAGESRAEQRREQTILPRPSQQPGGAQHQHHYDVQHLSLTHSLTLYADDVCRINL</sequence>
<feature type="region of interest" description="Disordered" evidence="1">
    <location>
        <begin position="105"/>
        <end position="125"/>
    </location>
</feature>
<reference evidence="2" key="1">
    <citation type="submission" date="2023-10" db="EMBL/GenBank/DDBJ databases">
        <title>Genome assembly of Pristionchus species.</title>
        <authorList>
            <person name="Yoshida K."/>
            <person name="Sommer R.J."/>
        </authorList>
    </citation>
    <scope>NUCLEOTIDE SEQUENCE</scope>
    <source>
        <strain evidence="2">RS5133</strain>
    </source>
</reference>
<keyword evidence="3" id="KW-1185">Reference proteome</keyword>
<feature type="region of interest" description="Disordered" evidence="1">
    <location>
        <begin position="40"/>
        <end position="66"/>
    </location>
</feature>
<comment type="caution">
    <text evidence="2">The sequence shown here is derived from an EMBL/GenBank/DDBJ whole genome shotgun (WGS) entry which is preliminary data.</text>
</comment>
<dbReference type="AlphaFoldDB" id="A0AAV5V0I9"/>
<proteinExistence type="predicted"/>
<name>A0AAV5V0I9_9BILA</name>
<evidence type="ECO:0000256" key="1">
    <source>
        <dbReference type="SAM" id="MobiDB-lite"/>
    </source>
</evidence>
<evidence type="ECO:0000313" key="2">
    <source>
        <dbReference type="EMBL" id="GMT13057.1"/>
    </source>
</evidence>
<gene>
    <name evidence="2" type="ORF">PFISCL1PPCAC_4354</name>
</gene>
<organism evidence="2 3">
    <name type="scientific">Pristionchus fissidentatus</name>
    <dbReference type="NCBI Taxonomy" id="1538716"/>
    <lineage>
        <taxon>Eukaryota</taxon>
        <taxon>Metazoa</taxon>
        <taxon>Ecdysozoa</taxon>
        <taxon>Nematoda</taxon>
        <taxon>Chromadorea</taxon>
        <taxon>Rhabditida</taxon>
        <taxon>Rhabditina</taxon>
        <taxon>Diplogasteromorpha</taxon>
        <taxon>Diplogasteroidea</taxon>
        <taxon>Neodiplogasteridae</taxon>
        <taxon>Pristionchus</taxon>
    </lineage>
</organism>
<evidence type="ECO:0000313" key="3">
    <source>
        <dbReference type="Proteomes" id="UP001432322"/>
    </source>
</evidence>
<accession>A0AAV5V0I9</accession>
<dbReference type="Proteomes" id="UP001432322">
    <property type="component" value="Unassembled WGS sequence"/>
</dbReference>
<feature type="compositionally biased region" description="Polar residues" evidence="1">
    <location>
        <begin position="43"/>
        <end position="54"/>
    </location>
</feature>
<feature type="region of interest" description="Disordered" evidence="1">
    <location>
        <begin position="239"/>
        <end position="261"/>
    </location>
</feature>